<protein>
    <submittedName>
        <fullName evidence="1">Uncharacterized protein</fullName>
    </submittedName>
</protein>
<gene>
    <name evidence="1" type="ORF">Hyperionvirus4_74</name>
</gene>
<organism evidence="1">
    <name type="scientific">Hyperionvirus sp</name>
    <dbReference type="NCBI Taxonomy" id="2487770"/>
    <lineage>
        <taxon>Viruses</taxon>
        <taxon>Varidnaviria</taxon>
        <taxon>Bamfordvirae</taxon>
        <taxon>Nucleocytoviricota</taxon>
        <taxon>Megaviricetes</taxon>
        <taxon>Imitervirales</taxon>
        <taxon>Mimiviridae</taxon>
        <taxon>Klosneuvirinae</taxon>
    </lineage>
</organism>
<sequence>MQNSENMIKKSQDPVLYCDDRFKKIDEQFRDWILEIDLQVEDYVKQLNHQ</sequence>
<evidence type="ECO:0000313" key="1">
    <source>
        <dbReference type="EMBL" id="AYV83109.1"/>
    </source>
</evidence>
<accession>A0A3G5ACP4</accession>
<reference evidence="1" key="1">
    <citation type="submission" date="2018-10" db="EMBL/GenBank/DDBJ databases">
        <title>Hidden diversity of soil giant viruses.</title>
        <authorList>
            <person name="Schulz F."/>
            <person name="Alteio L."/>
            <person name="Goudeau D."/>
            <person name="Ryan E.M."/>
            <person name="Malmstrom R.R."/>
            <person name="Blanchard J."/>
            <person name="Woyke T."/>
        </authorList>
    </citation>
    <scope>NUCLEOTIDE SEQUENCE</scope>
    <source>
        <strain evidence="1">HYV1</strain>
    </source>
</reference>
<proteinExistence type="predicted"/>
<name>A0A3G5ACP4_9VIRU</name>
<dbReference type="EMBL" id="MK072386">
    <property type="protein sequence ID" value="AYV83109.1"/>
    <property type="molecule type" value="Genomic_DNA"/>
</dbReference>